<dbReference type="Pfam" id="PF07615">
    <property type="entry name" value="Ykof"/>
    <property type="match status" value="1"/>
</dbReference>
<dbReference type="RefSeq" id="WP_092482234.1">
    <property type="nucleotide sequence ID" value="NZ_FOYM01000005.1"/>
</dbReference>
<accession>A0A1I6D481</accession>
<dbReference type="InterPro" id="IPR029756">
    <property type="entry name" value="MTH1187/YkoF-like"/>
</dbReference>
<dbReference type="EMBL" id="FOYM01000005">
    <property type="protein sequence ID" value="SFR00255.1"/>
    <property type="molecule type" value="Genomic_DNA"/>
</dbReference>
<name>A0A1I6D481_9FIRM</name>
<dbReference type="SUPFAM" id="SSF89957">
    <property type="entry name" value="MTH1187/YkoF-like"/>
    <property type="match status" value="1"/>
</dbReference>
<dbReference type="STRING" id="39060.SAMN05660706_10555"/>
<evidence type="ECO:0000313" key="2">
    <source>
        <dbReference type="EMBL" id="SFR00255.1"/>
    </source>
</evidence>
<dbReference type="InterPro" id="IPR011522">
    <property type="entry name" value="Thiamin/HMP-bd_put_YkoF"/>
</dbReference>
<keyword evidence="3" id="KW-1185">Reference proteome</keyword>
<organism evidence="2 3">
    <name type="scientific">Desulfoscipio geothermicus DSM 3669</name>
    <dbReference type="NCBI Taxonomy" id="1121426"/>
    <lineage>
        <taxon>Bacteria</taxon>
        <taxon>Bacillati</taxon>
        <taxon>Bacillota</taxon>
        <taxon>Clostridia</taxon>
        <taxon>Eubacteriales</taxon>
        <taxon>Desulfallaceae</taxon>
        <taxon>Desulfoscipio</taxon>
    </lineage>
</organism>
<reference evidence="3" key="1">
    <citation type="submission" date="2016-10" db="EMBL/GenBank/DDBJ databases">
        <authorList>
            <person name="Varghese N."/>
            <person name="Submissions S."/>
        </authorList>
    </citation>
    <scope>NUCLEOTIDE SEQUENCE [LARGE SCALE GENOMIC DNA]</scope>
    <source>
        <strain evidence="3">DSM 3669</strain>
    </source>
</reference>
<dbReference type="Gene3D" id="3.30.70.930">
    <property type="match status" value="1"/>
</dbReference>
<dbReference type="AlphaFoldDB" id="A0A1I6D481"/>
<gene>
    <name evidence="2" type="ORF">SAMN05660706_10555</name>
</gene>
<evidence type="ECO:0000259" key="1">
    <source>
        <dbReference type="Pfam" id="PF07615"/>
    </source>
</evidence>
<protein>
    <submittedName>
        <fullName evidence="2">Uncharacterized conserved protein YqgV, UPF0045/DUF77 family</fullName>
    </submittedName>
</protein>
<dbReference type="Proteomes" id="UP000199584">
    <property type="component" value="Unassembled WGS sequence"/>
</dbReference>
<dbReference type="OrthoDB" id="2970529at2"/>
<evidence type="ECO:0000313" key="3">
    <source>
        <dbReference type="Proteomes" id="UP000199584"/>
    </source>
</evidence>
<sequence>MITAEVALYPQKTTNASQIINSALDSLQQHNVQAQVGSMSTRLQGTDEEVWAGLKSLFDQAKAQSEVNMVVTISNCAG</sequence>
<feature type="domain" description="Thiamin/hydroxymethyl pyrimidine-binding YkoF putative" evidence="1">
    <location>
        <begin position="4"/>
        <end position="74"/>
    </location>
</feature>
<proteinExistence type="predicted"/>